<reference evidence="2" key="1">
    <citation type="journal article" date="2021" name="Mol. Plant Pathol.">
        <title>A 20-kb lineage-specific genomic region tames virulence in pathogenic amphidiploid Verticillium longisporum.</title>
        <authorList>
            <person name="Harting R."/>
            <person name="Starke J."/>
            <person name="Kusch H."/>
            <person name="Poggeler S."/>
            <person name="Maurus I."/>
            <person name="Schluter R."/>
            <person name="Landesfeind M."/>
            <person name="Bulla I."/>
            <person name="Nowrousian M."/>
            <person name="de Jonge R."/>
            <person name="Stahlhut G."/>
            <person name="Hoff K.J."/>
            <person name="Asshauer K.P."/>
            <person name="Thurmer A."/>
            <person name="Stanke M."/>
            <person name="Daniel R."/>
            <person name="Morgenstern B."/>
            <person name="Thomma B.P.H.J."/>
            <person name="Kronstad J.W."/>
            <person name="Braus-Stromeyer S.A."/>
            <person name="Braus G.H."/>
        </authorList>
    </citation>
    <scope>NUCLEOTIDE SEQUENCE</scope>
    <source>
        <strain evidence="2">Vl32</strain>
    </source>
</reference>
<sequence length="369" mass="39716">MGNEASKLKIKLSHLNLRDQRSVGSQQQGHGGLVSMSDSALDQVPRLPTPEYQTQDIRTPLVDGVVSPLSPAPSPHPPFEEQQAGPKPQAKPSIQRKAIGGRDLHSTKSLPQIRTEGPGITNAEPFPPALSTPMVAQDAIASPSSAHPAASAQPQPQPQQGFRPRTSSRSQQQRPAGLPLGPPALREKRSQASSLRSPHPGMQPSPALRTFPELRVEDLPPPNPAALRFPATVMTSAPAGTVFPALPIRPSMVDCHQKHRVINRSRQKNYAVACQTCHKADHEDRWKCAACELRMCDGCFHFMNNNGRDVNKLAGYLEAHPGDMVAPPTPVAMQHPARPGTGMSNYGSRPGTSMSQHGPRPGTAMSQRA</sequence>
<accession>A0A8I2ZMZ1</accession>
<name>A0A8I2ZMZ1_VERLO</name>
<gene>
    <name evidence="2" type="ORF">HYQ45_008047</name>
</gene>
<proteinExistence type="predicted"/>
<dbReference type="Proteomes" id="UP000689129">
    <property type="component" value="Unassembled WGS sequence"/>
</dbReference>
<dbReference type="AlphaFoldDB" id="A0A8I2ZMZ1"/>
<feature type="compositionally biased region" description="Low complexity" evidence="1">
    <location>
        <begin position="141"/>
        <end position="179"/>
    </location>
</feature>
<evidence type="ECO:0000256" key="1">
    <source>
        <dbReference type="SAM" id="MobiDB-lite"/>
    </source>
</evidence>
<protein>
    <submittedName>
        <fullName evidence="2">Uncharacterized protein</fullName>
    </submittedName>
</protein>
<feature type="region of interest" description="Disordered" evidence="1">
    <location>
        <begin position="1"/>
        <end position="208"/>
    </location>
</feature>
<dbReference type="EMBL" id="JAEMWZ010000151">
    <property type="protein sequence ID" value="KAG7133822.1"/>
    <property type="molecule type" value="Genomic_DNA"/>
</dbReference>
<dbReference type="OrthoDB" id="5425130at2759"/>
<feature type="compositionally biased region" description="Polar residues" evidence="1">
    <location>
        <begin position="342"/>
        <end position="356"/>
    </location>
</feature>
<evidence type="ECO:0000313" key="2">
    <source>
        <dbReference type="EMBL" id="KAG7133822.1"/>
    </source>
</evidence>
<evidence type="ECO:0000313" key="3">
    <source>
        <dbReference type="Proteomes" id="UP000689129"/>
    </source>
</evidence>
<organism evidence="2 3">
    <name type="scientific">Verticillium longisporum</name>
    <name type="common">Verticillium dahliae var. longisporum</name>
    <dbReference type="NCBI Taxonomy" id="100787"/>
    <lineage>
        <taxon>Eukaryota</taxon>
        <taxon>Fungi</taxon>
        <taxon>Dikarya</taxon>
        <taxon>Ascomycota</taxon>
        <taxon>Pezizomycotina</taxon>
        <taxon>Sordariomycetes</taxon>
        <taxon>Hypocreomycetidae</taxon>
        <taxon>Glomerellales</taxon>
        <taxon>Plectosphaerellaceae</taxon>
        <taxon>Verticillium</taxon>
    </lineage>
</organism>
<comment type="caution">
    <text evidence="2">The sequence shown here is derived from an EMBL/GenBank/DDBJ whole genome shotgun (WGS) entry which is preliminary data.</text>
</comment>
<feature type="region of interest" description="Disordered" evidence="1">
    <location>
        <begin position="327"/>
        <end position="369"/>
    </location>
</feature>